<accession>A0ABN8VUY0</accession>
<dbReference type="SUPFAM" id="SSF52172">
    <property type="entry name" value="CheY-like"/>
    <property type="match status" value="1"/>
</dbReference>
<keyword evidence="10 12" id="KW-0472">Membrane</keyword>
<sequence>MSDPVTSGKLETLRVNGMTAGAYILSGCLLASFTHFHGHAFPVFLPLGIALACVLLYGPRILPGVFLGAVGLTLTFWLVLHPHPKSDLSLLALMGVATLVGVGATLQTWTGGYILRRWLGNRDPFARVPDLIVFVLVAGLLNSLIHTNFTVTALMGADLLSWDQYGRAWLTGWLGDSLGVLLIVPIVTAFRHSRLRPLSLHKKLEALVLAGLLYLGAKAIFYTPIDYQEYPLILLSFPFLVWTAFRFRQVGGVVVMLGISLLAIWGSGQTEHQFEIDHDKSVLLLQLYLFGLMMTTFLLHTLLNQSDQATRQAVRFGAILEKSYNEIYLVDARTFRFVYVNEGARHNLGYSLKELQQYTPLDIAPEFNEERLEELFSALKNGTEPRPVLETLHKRKNGSTYPAEVRLQIARLEEEEWIVGVAMDISEKRQIQREILAAREKAEQANRAKSIFLSSMSHEIRTPMNAILGYSQILNQDPNLKDDQRRKLGGIQKAGYHLLSLINDVLDFSKIEAGKLKLNPQDFNLVALVNELCDIFRVRCEEKKLSFELHQNLGNKNHWVHGDQGKLRQVLINLLDNALKFTDQGRVVFSVSGKPNNLYWFEIHDTGIGIPEEKQKTVFNYYEQDWVGMERGGTGLGLTISQKLAKMMKGELRVSSEPGTGSRFSFSIPLLPVNTKETPLGQDFTKVTRLSPEYEVRALVVDDNEANVDVLYEILSDVGVEVRRAYSGKEGIEIAGAWKPDIVFMDYKMPQLNGLEAAKAIQHEDNAVRIVIVTASNYRHERDRFLNEGIDGFVGKPFLRDELLKTVQEVLHVEFQFSTDEASENIVKPNLIPGETNFSEMKVPDFLLLNLKKMAKLGMIAEMEKQLPEIEKIEPQGPQLASHLKILAEKFDKEGILKLLDTVGHD</sequence>
<evidence type="ECO:0000256" key="2">
    <source>
        <dbReference type="ARBA" id="ARBA00004651"/>
    </source>
</evidence>
<dbReference type="SMART" id="SM00448">
    <property type="entry name" value="REC"/>
    <property type="match status" value="1"/>
</dbReference>
<name>A0ABN8VUY0_9BACT</name>
<dbReference type="CDD" id="cd00130">
    <property type="entry name" value="PAS"/>
    <property type="match status" value="1"/>
</dbReference>
<dbReference type="Pfam" id="PF05231">
    <property type="entry name" value="MASE1"/>
    <property type="match status" value="1"/>
</dbReference>
<dbReference type="InterPro" id="IPR007895">
    <property type="entry name" value="MASE1"/>
</dbReference>
<dbReference type="PANTHER" id="PTHR43047">
    <property type="entry name" value="TWO-COMPONENT HISTIDINE PROTEIN KINASE"/>
    <property type="match status" value="1"/>
</dbReference>
<evidence type="ECO:0000256" key="1">
    <source>
        <dbReference type="ARBA" id="ARBA00000085"/>
    </source>
</evidence>
<dbReference type="InterPro" id="IPR036097">
    <property type="entry name" value="HisK_dim/P_sf"/>
</dbReference>
<dbReference type="CDD" id="cd17546">
    <property type="entry name" value="REC_hyHK_CKI1_RcsC-like"/>
    <property type="match status" value="1"/>
</dbReference>
<dbReference type="InterPro" id="IPR011006">
    <property type="entry name" value="CheY-like_superfamily"/>
</dbReference>
<evidence type="ECO:0000256" key="4">
    <source>
        <dbReference type="ARBA" id="ARBA00022475"/>
    </source>
</evidence>
<dbReference type="SUPFAM" id="SSF47384">
    <property type="entry name" value="Homodimeric domain of signal transducing histidine kinase"/>
    <property type="match status" value="1"/>
</dbReference>
<feature type="transmembrane region" description="Helical" evidence="12">
    <location>
        <begin position="12"/>
        <end position="33"/>
    </location>
</feature>
<dbReference type="EMBL" id="OX336137">
    <property type="protein sequence ID" value="CAI2717610.1"/>
    <property type="molecule type" value="Genomic_DNA"/>
</dbReference>
<keyword evidence="6 16" id="KW-0808">Transferase</keyword>
<dbReference type="PROSITE" id="PS50112">
    <property type="entry name" value="PAS"/>
    <property type="match status" value="1"/>
</dbReference>
<feature type="transmembrane region" description="Helical" evidence="12">
    <location>
        <begin position="64"/>
        <end position="82"/>
    </location>
</feature>
<evidence type="ECO:0000256" key="8">
    <source>
        <dbReference type="ARBA" id="ARBA00022777"/>
    </source>
</evidence>
<evidence type="ECO:0000256" key="6">
    <source>
        <dbReference type="ARBA" id="ARBA00022679"/>
    </source>
</evidence>
<dbReference type="Gene3D" id="3.30.565.10">
    <property type="entry name" value="Histidine kinase-like ATPase, C-terminal domain"/>
    <property type="match status" value="1"/>
</dbReference>
<dbReference type="InterPro" id="IPR001789">
    <property type="entry name" value="Sig_transdc_resp-reg_receiver"/>
</dbReference>
<dbReference type="PANTHER" id="PTHR43047:SF72">
    <property type="entry name" value="OSMOSENSING HISTIDINE PROTEIN KINASE SLN1"/>
    <property type="match status" value="1"/>
</dbReference>
<evidence type="ECO:0000256" key="10">
    <source>
        <dbReference type="ARBA" id="ARBA00023136"/>
    </source>
</evidence>
<keyword evidence="17" id="KW-1185">Reference proteome</keyword>
<feature type="transmembrane region" description="Helical" evidence="12">
    <location>
        <begin position="88"/>
        <end position="110"/>
    </location>
</feature>
<reference evidence="16 17" key="1">
    <citation type="submission" date="2022-09" db="EMBL/GenBank/DDBJ databases">
        <authorList>
            <person name="Kop L."/>
        </authorList>
    </citation>
    <scope>NUCLEOTIDE SEQUENCE [LARGE SCALE GENOMIC DNA]</scope>
    <source>
        <strain evidence="16 17">347</strain>
    </source>
</reference>
<evidence type="ECO:0000259" key="13">
    <source>
        <dbReference type="PROSITE" id="PS50109"/>
    </source>
</evidence>
<dbReference type="Pfam" id="PF02518">
    <property type="entry name" value="HATPase_c"/>
    <property type="match status" value="1"/>
</dbReference>
<feature type="transmembrane region" description="Helical" evidence="12">
    <location>
        <begin position="131"/>
        <end position="149"/>
    </location>
</feature>
<dbReference type="RefSeq" id="WP_282010536.1">
    <property type="nucleotide sequence ID" value="NZ_OX336137.1"/>
</dbReference>
<evidence type="ECO:0000256" key="12">
    <source>
        <dbReference type="SAM" id="Phobius"/>
    </source>
</evidence>
<feature type="transmembrane region" description="Helical" evidence="12">
    <location>
        <begin position="169"/>
        <end position="192"/>
    </location>
</feature>
<evidence type="ECO:0000313" key="16">
    <source>
        <dbReference type="EMBL" id="CAI2717610.1"/>
    </source>
</evidence>
<dbReference type="CDD" id="cd16922">
    <property type="entry name" value="HATPase_EvgS-ArcB-TorS-like"/>
    <property type="match status" value="1"/>
</dbReference>
<dbReference type="PROSITE" id="PS50110">
    <property type="entry name" value="RESPONSE_REGULATORY"/>
    <property type="match status" value="1"/>
</dbReference>
<dbReference type="Gene3D" id="3.40.50.2300">
    <property type="match status" value="1"/>
</dbReference>
<feature type="modified residue" description="4-aspartylphosphate" evidence="11">
    <location>
        <position position="746"/>
    </location>
</feature>
<evidence type="ECO:0000256" key="3">
    <source>
        <dbReference type="ARBA" id="ARBA00012438"/>
    </source>
</evidence>
<evidence type="ECO:0000256" key="5">
    <source>
        <dbReference type="ARBA" id="ARBA00022553"/>
    </source>
</evidence>
<evidence type="ECO:0000256" key="9">
    <source>
        <dbReference type="ARBA" id="ARBA00022989"/>
    </source>
</evidence>
<keyword evidence="4" id="KW-1003">Cell membrane</keyword>
<keyword evidence="5 11" id="KW-0597">Phosphoprotein</keyword>
<dbReference type="Pfam" id="PF00072">
    <property type="entry name" value="Response_reg"/>
    <property type="match status" value="1"/>
</dbReference>
<dbReference type="InterPro" id="IPR003594">
    <property type="entry name" value="HATPase_dom"/>
</dbReference>
<dbReference type="EC" id="2.7.13.3" evidence="3"/>
<dbReference type="SUPFAM" id="SSF55874">
    <property type="entry name" value="ATPase domain of HSP90 chaperone/DNA topoisomerase II/histidine kinase"/>
    <property type="match status" value="1"/>
</dbReference>
<dbReference type="InterPro" id="IPR035965">
    <property type="entry name" value="PAS-like_dom_sf"/>
</dbReference>
<keyword evidence="9 12" id="KW-1133">Transmembrane helix</keyword>
<comment type="catalytic activity">
    <reaction evidence="1">
        <text>ATP + protein L-histidine = ADP + protein N-phospho-L-histidine.</text>
        <dbReference type="EC" id="2.7.13.3"/>
    </reaction>
</comment>
<protein>
    <recommendedName>
        <fullName evidence="3">histidine kinase</fullName>
        <ecNumber evidence="3">2.7.13.3</ecNumber>
    </recommendedName>
</protein>
<dbReference type="Gene3D" id="1.10.287.130">
    <property type="match status" value="1"/>
</dbReference>
<dbReference type="InterPro" id="IPR000014">
    <property type="entry name" value="PAS"/>
</dbReference>
<evidence type="ECO:0000256" key="7">
    <source>
        <dbReference type="ARBA" id="ARBA00022692"/>
    </source>
</evidence>
<dbReference type="InterPro" id="IPR036890">
    <property type="entry name" value="HATPase_C_sf"/>
</dbReference>
<dbReference type="InterPro" id="IPR004358">
    <property type="entry name" value="Sig_transdc_His_kin-like_C"/>
</dbReference>
<dbReference type="SMART" id="SM00387">
    <property type="entry name" value="HATPase_c"/>
    <property type="match status" value="1"/>
</dbReference>
<dbReference type="Pfam" id="PF13426">
    <property type="entry name" value="PAS_9"/>
    <property type="match status" value="1"/>
</dbReference>
<organism evidence="16 17">
    <name type="scientific">Nitrospina watsonii</name>
    <dbReference type="NCBI Taxonomy" id="1323948"/>
    <lineage>
        <taxon>Bacteria</taxon>
        <taxon>Pseudomonadati</taxon>
        <taxon>Nitrospinota/Tectimicrobiota group</taxon>
        <taxon>Nitrospinota</taxon>
        <taxon>Nitrospinia</taxon>
        <taxon>Nitrospinales</taxon>
        <taxon>Nitrospinaceae</taxon>
        <taxon>Nitrospina</taxon>
    </lineage>
</organism>
<comment type="subcellular location">
    <subcellularLocation>
        <location evidence="2">Cell membrane</location>
        <topology evidence="2">Multi-pass membrane protein</topology>
    </subcellularLocation>
</comment>
<keyword evidence="7 12" id="KW-0812">Transmembrane</keyword>
<dbReference type="NCBIfam" id="TIGR00229">
    <property type="entry name" value="sensory_box"/>
    <property type="match status" value="1"/>
</dbReference>
<feature type="transmembrane region" description="Helical" evidence="12">
    <location>
        <begin position="285"/>
        <end position="303"/>
    </location>
</feature>
<evidence type="ECO:0000259" key="14">
    <source>
        <dbReference type="PROSITE" id="PS50110"/>
    </source>
</evidence>
<evidence type="ECO:0000259" key="15">
    <source>
        <dbReference type="PROSITE" id="PS50112"/>
    </source>
</evidence>
<dbReference type="PRINTS" id="PR00344">
    <property type="entry name" value="BCTRLSENSOR"/>
</dbReference>
<dbReference type="SUPFAM" id="SSF55785">
    <property type="entry name" value="PYP-like sensor domain (PAS domain)"/>
    <property type="match status" value="1"/>
</dbReference>
<evidence type="ECO:0000313" key="17">
    <source>
        <dbReference type="Proteomes" id="UP001157733"/>
    </source>
</evidence>
<evidence type="ECO:0000256" key="11">
    <source>
        <dbReference type="PROSITE-ProRule" id="PRU00169"/>
    </source>
</evidence>
<dbReference type="GO" id="GO:0004673">
    <property type="term" value="F:protein histidine kinase activity"/>
    <property type="evidence" value="ECO:0007669"/>
    <property type="project" value="UniProtKB-EC"/>
</dbReference>
<keyword evidence="8 16" id="KW-0418">Kinase</keyword>
<dbReference type="InterPro" id="IPR003661">
    <property type="entry name" value="HisK_dim/P_dom"/>
</dbReference>
<feature type="domain" description="Histidine kinase" evidence="13">
    <location>
        <begin position="455"/>
        <end position="672"/>
    </location>
</feature>
<proteinExistence type="predicted"/>
<dbReference type="PROSITE" id="PS50109">
    <property type="entry name" value="HIS_KIN"/>
    <property type="match status" value="1"/>
</dbReference>
<dbReference type="Gene3D" id="3.30.450.20">
    <property type="entry name" value="PAS domain"/>
    <property type="match status" value="1"/>
</dbReference>
<dbReference type="CDD" id="cd00082">
    <property type="entry name" value="HisKA"/>
    <property type="match status" value="1"/>
</dbReference>
<feature type="transmembrane region" description="Helical" evidence="12">
    <location>
        <begin position="204"/>
        <end position="225"/>
    </location>
</feature>
<feature type="domain" description="PAS" evidence="15">
    <location>
        <begin position="312"/>
        <end position="382"/>
    </location>
</feature>
<feature type="transmembrane region" description="Helical" evidence="12">
    <location>
        <begin position="39"/>
        <end position="57"/>
    </location>
</feature>
<feature type="domain" description="Response regulatory" evidence="14">
    <location>
        <begin position="697"/>
        <end position="811"/>
    </location>
</feature>
<gene>
    <name evidence="16" type="ORF">NSPWAT_0751</name>
</gene>
<dbReference type="SMART" id="SM00388">
    <property type="entry name" value="HisKA"/>
    <property type="match status" value="1"/>
</dbReference>
<dbReference type="Proteomes" id="UP001157733">
    <property type="component" value="Chromosome"/>
</dbReference>
<feature type="transmembrane region" description="Helical" evidence="12">
    <location>
        <begin position="245"/>
        <end position="265"/>
    </location>
</feature>
<dbReference type="InterPro" id="IPR005467">
    <property type="entry name" value="His_kinase_dom"/>
</dbReference>
<dbReference type="Pfam" id="PF00512">
    <property type="entry name" value="HisKA"/>
    <property type="match status" value="1"/>
</dbReference>